<keyword evidence="1" id="KW-0732">Signal</keyword>
<dbReference type="OrthoDB" id="332665at2"/>
<feature type="chain" id="PRO_5020636228" description="Phospholipase" evidence="1">
    <location>
        <begin position="25"/>
        <end position="469"/>
    </location>
</feature>
<organism evidence="2 3">
    <name type="scientific">Leptospira idonii</name>
    <dbReference type="NCBI Taxonomy" id="1193500"/>
    <lineage>
        <taxon>Bacteria</taxon>
        <taxon>Pseudomonadati</taxon>
        <taxon>Spirochaetota</taxon>
        <taxon>Spirochaetia</taxon>
        <taxon>Leptospirales</taxon>
        <taxon>Leptospiraceae</taxon>
        <taxon>Leptospira</taxon>
    </lineage>
</organism>
<evidence type="ECO:0008006" key="4">
    <source>
        <dbReference type="Google" id="ProtNLM"/>
    </source>
</evidence>
<gene>
    <name evidence="2" type="ORF">EHS15_15210</name>
</gene>
<reference evidence="2" key="1">
    <citation type="journal article" date="2019" name="PLoS Negl. Trop. Dis.">
        <title>Revisiting the worldwide diversity of Leptospira species in the environment.</title>
        <authorList>
            <person name="Vincent A.T."/>
            <person name="Schiettekatte O."/>
            <person name="Bourhy P."/>
            <person name="Veyrier F.J."/>
            <person name="Picardeau M."/>
        </authorList>
    </citation>
    <scope>NUCLEOTIDE SEQUENCE [LARGE SCALE GENOMIC DNA]</scope>
    <source>
        <strain evidence="2">201300427</strain>
    </source>
</reference>
<dbReference type="RefSeq" id="WP_135761398.1">
    <property type="nucleotide sequence ID" value="NZ_RQHW01000047.1"/>
</dbReference>
<evidence type="ECO:0000313" key="2">
    <source>
        <dbReference type="EMBL" id="TGN18716.1"/>
    </source>
</evidence>
<comment type="caution">
    <text evidence="2">The sequence shown here is derived from an EMBL/GenBank/DDBJ whole genome shotgun (WGS) entry which is preliminary data.</text>
</comment>
<sequence length="469" mass="56867">MRSALKKQFLLGFCLFLSSFPLSAKLPNSFTEDIPSDYHQFWFLYESEKRGNQTFTAVRPFYIDFQDKTTAFRIRSYLAPIYYKEETNHWYTWSSLFFFTGTGFKHEEGDEDEDILLTPLFLWGKGDSPRENYFSIFPFYGKIRNKLSYQELNYFLFPIYTDWKYKTYEARSILWPLTMRGKSESRDDLRIFPFYSKKEHFGKYKRQSILWPFLQWGEERLDKKEPSRYFMFFPFYNTKDSKDGNMKSRAYLWFPVLNSLFSYGYDRKTGQTNYSALFILFQYTTSVKKDTEKFILFPFYGYSYFAKKESEFISPFYFSLAQNTNHLKSKSYFLIPFFSHIKQEFVETGRTDLYWKFWPLLRYHRDSEGNSVWNTISIIPIRFEGMEETWEPIFSIVEFRKSSNGEKRIHLLSRLYTQRWTEKETSIHIPLLAEFNKTATGFEYQFFYGLLGIDTREERTQYQILWLKI</sequence>
<protein>
    <recommendedName>
        <fullName evidence="4">Phospholipase</fullName>
    </recommendedName>
</protein>
<dbReference type="AlphaFoldDB" id="A0A4V3JY19"/>
<evidence type="ECO:0000313" key="3">
    <source>
        <dbReference type="Proteomes" id="UP000298058"/>
    </source>
</evidence>
<keyword evidence="3" id="KW-1185">Reference proteome</keyword>
<dbReference type="Proteomes" id="UP000298058">
    <property type="component" value="Unassembled WGS sequence"/>
</dbReference>
<proteinExistence type="predicted"/>
<dbReference type="EMBL" id="RQHW01000047">
    <property type="protein sequence ID" value="TGN18716.1"/>
    <property type="molecule type" value="Genomic_DNA"/>
</dbReference>
<name>A0A4V3JY19_9LEPT</name>
<evidence type="ECO:0000256" key="1">
    <source>
        <dbReference type="SAM" id="SignalP"/>
    </source>
</evidence>
<feature type="signal peptide" evidence="1">
    <location>
        <begin position="1"/>
        <end position="24"/>
    </location>
</feature>
<accession>A0A4V3JY19</accession>